<comment type="caution">
    <text evidence="2">The sequence shown here is derived from an EMBL/GenBank/DDBJ whole genome shotgun (WGS) entry which is preliminary data.</text>
</comment>
<name>A0A0F9RLN6_9ZZZZ</name>
<evidence type="ECO:0000256" key="1">
    <source>
        <dbReference type="SAM" id="MobiDB-lite"/>
    </source>
</evidence>
<organism evidence="2">
    <name type="scientific">marine sediment metagenome</name>
    <dbReference type="NCBI Taxonomy" id="412755"/>
    <lineage>
        <taxon>unclassified sequences</taxon>
        <taxon>metagenomes</taxon>
        <taxon>ecological metagenomes</taxon>
    </lineage>
</organism>
<reference evidence="2" key="1">
    <citation type="journal article" date="2015" name="Nature">
        <title>Complex archaea that bridge the gap between prokaryotes and eukaryotes.</title>
        <authorList>
            <person name="Spang A."/>
            <person name="Saw J.H."/>
            <person name="Jorgensen S.L."/>
            <person name="Zaremba-Niedzwiedzka K."/>
            <person name="Martijn J."/>
            <person name="Lind A.E."/>
            <person name="van Eijk R."/>
            <person name="Schleper C."/>
            <person name="Guy L."/>
            <person name="Ettema T.J."/>
        </authorList>
    </citation>
    <scope>NUCLEOTIDE SEQUENCE</scope>
</reference>
<dbReference type="AlphaFoldDB" id="A0A0F9RLN6"/>
<sequence>MRTKQEILNDISKEASETLTSDPTKQTTEMLVAFKNGDLKASMASSLADVLSREIDSKLFIELSREKKRLMIFKAIFSAIKLHNETERIYEEQFKISEEK</sequence>
<proteinExistence type="predicted"/>
<feature type="compositionally biased region" description="Basic and acidic residues" evidence="1">
    <location>
        <begin position="1"/>
        <end position="16"/>
    </location>
</feature>
<protein>
    <submittedName>
        <fullName evidence="2">Uncharacterized protein</fullName>
    </submittedName>
</protein>
<gene>
    <name evidence="2" type="ORF">LCGC14_0958190</name>
</gene>
<evidence type="ECO:0000313" key="2">
    <source>
        <dbReference type="EMBL" id="KKN18183.1"/>
    </source>
</evidence>
<feature type="region of interest" description="Disordered" evidence="1">
    <location>
        <begin position="1"/>
        <end position="23"/>
    </location>
</feature>
<dbReference type="EMBL" id="LAZR01003450">
    <property type="protein sequence ID" value="KKN18183.1"/>
    <property type="molecule type" value="Genomic_DNA"/>
</dbReference>
<accession>A0A0F9RLN6</accession>